<protein>
    <recommendedName>
        <fullName evidence="2">histidine kinase</fullName>
        <ecNumber evidence="2">2.7.13.3</ecNumber>
    </recommendedName>
</protein>
<accession>A0A9D1JYN8</accession>
<keyword evidence="3" id="KW-0597">Phosphoprotein</keyword>
<gene>
    <name evidence="9" type="ORF">IAA86_04005</name>
</gene>
<dbReference type="Pfam" id="PF00512">
    <property type="entry name" value="HisKA"/>
    <property type="match status" value="1"/>
</dbReference>
<dbReference type="InterPro" id="IPR036890">
    <property type="entry name" value="HATPase_C_sf"/>
</dbReference>
<dbReference type="SMART" id="SM00387">
    <property type="entry name" value="HATPase_c"/>
    <property type="match status" value="1"/>
</dbReference>
<evidence type="ECO:0000313" key="9">
    <source>
        <dbReference type="EMBL" id="HIS74168.1"/>
    </source>
</evidence>
<dbReference type="InterPro" id="IPR050736">
    <property type="entry name" value="Sensor_HK_Regulatory"/>
</dbReference>
<name>A0A9D1JYN8_9BACT</name>
<dbReference type="InterPro" id="IPR036097">
    <property type="entry name" value="HisK_dim/P_sf"/>
</dbReference>
<proteinExistence type="predicted"/>
<dbReference type="SMART" id="SM00388">
    <property type="entry name" value="HisKA"/>
    <property type="match status" value="1"/>
</dbReference>
<reference evidence="9" key="2">
    <citation type="journal article" date="2021" name="PeerJ">
        <title>Extensive microbial diversity within the chicken gut microbiome revealed by metagenomics and culture.</title>
        <authorList>
            <person name="Gilroy R."/>
            <person name="Ravi A."/>
            <person name="Getino M."/>
            <person name="Pursley I."/>
            <person name="Horton D.L."/>
            <person name="Alikhan N.F."/>
            <person name="Baker D."/>
            <person name="Gharbi K."/>
            <person name="Hall N."/>
            <person name="Watson M."/>
            <person name="Adriaenssens E.M."/>
            <person name="Foster-Nyarko E."/>
            <person name="Jarju S."/>
            <person name="Secka A."/>
            <person name="Antonio M."/>
            <person name="Oren A."/>
            <person name="Chaudhuri R.R."/>
            <person name="La Ragione R."/>
            <person name="Hildebrand F."/>
            <person name="Pallen M.J."/>
        </authorList>
    </citation>
    <scope>NUCLEOTIDE SEQUENCE</scope>
    <source>
        <strain evidence="9">CHK152-2871</strain>
    </source>
</reference>
<dbReference type="FunFam" id="1.10.287.130:FF:000001">
    <property type="entry name" value="Two-component sensor histidine kinase"/>
    <property type="match status" value="1"/>
</dbReference>
<comment type="caution">
    <text evidence="9">The sequence shown here is derived from an EMBL/GenBank/DDBJ whole genome shotgun (WGS) entry which is preliminary data.</text>
</comment>
<evidence type="ECO:0000256" key="6">
    <source>
        <dbReference type="ARBA" id="ARBA00023012"/>
    </source>
</evidence>
<evidence type="ECO:0000256" key="1">
    <source>
        <dbReference type="ARBA" id="ARBA00000085"/>
    </source>
</evidence>
<organism evidence="9 10">
    <name type="scientific">Candidatus Galligastranaerophilus intestinavium</name>
    <dbReference type="NCBI Taxonomy" id="2840836"/>
    <lineage>
        <taxon>Bacteria</taxon>
        <taxon>Candidatus Galligastranaerophilus</taxon>
    </lineage>
</organism>
<dbReference type="Gene3D" id="3.30.565.10">
    <property type="entry name" value="Histidine kinase-like ATPase, C-terminal domain"/>
    <property type="match status" value="1"/>
</dbReference>
<reference evidence="9" key="1">
    <citation type="submission" date="2020-10" db="EMBL/GenBank/DDBJ databases">
        <authorList>
            <person name="Gilroy R."/>
        </authorList>
    </citation>
    <scope>NUCLEOTIDE SEQUENCE</scope>
    <source>
        <strain evidence="9">CHK152-2871</strain>
    </source>
</reference>
<dbReference type="Gene3D" id="1.10.287.130">
    <property type="match status" value="1"/>
</dbReference>
<dbReference type="Proteomes" id="UP000886865">
    <property type="component" value="Unassembled WGS sequence"/>
</dbReference>
<dbReference type="InterPro" id="IPR005467">
    <property type="entry name" value="His_kinase_dom"/>
</dbReference>
<evidence type="ECO:0000256" key="3">
    <source>
        <dbReference type="ARBA" id="ARBA00022553"/>
    </source>
</evidence>
<evidence type="ECO:0000256" key="7">
    <source>
        <dbReference type="ARBA" id="ARBA00023136"/>
    </source>
</evidence>
<sequence>MDDIKEEFISTLSHEIRTPLTSIRGFSKTMLDNWQSLDDEQKKKFLSIIANQSQRLINLVENVLNVSKIDSGADDNVLTKVDAQNAINNAIAVVKANYKDFNFNFTICSKEAILADFNKLQQVLINVLDNAAKYSKNSKIIEINLKNDKNNAIISVKNFGVSIDEKYFDKIFDKFYRIDSHLKSTTQGSGLGLYITKHLLVGMGGDIKVKSGQNPSYSEFIVTLPLYEVEKATLGVLNKAK</sequence>
<dbReference type="SUPFAM" id="SSF47384">
    <property type="entry name" value="Homodimeric domain of signal transducing histidine kinase"/>
    <property type="match status" value="1"/>
</dbReference>
<dbReference type="PANTHER" id="PTHR43711:SF26">
    <property type="entry name" value="SENSOR HISTIDINE KINASE RCSC"/>
    <property type="match status" value="1"/>
</dbReference>
<dbReference type="EC" id="2.7.13.3" evidence="2"/>
<dbReference type="SUPFAM" id="SSF55874">
    <property type="entry name" value="ATPase domain of HSP90 chaperone/DNA topoisomerase II/histidine kinase"/>
    <property type="match status" value="1"/>
</dbReference>
<keyword evidence="5 9" id="KW-0418">Kinase</keyword>
<dbReference type="EMBL" id="DVJQ01000034">
    <property type="protein sequence ID" value="HIS74168.1"/>
    <property type="molecule type" value="Genomic_DNA"/>
</dbReference>
<dbReference type="FunFam" id="3.30.565.10:FF:000006">
    <property type="entry name" value="Sensor histidine kinase WalK"/>
    <property type="match status" value="1"/>
</dbReference>
<feature type="domain" description="Histidine kinase" evidence="8">
    <location>
        <begin position="11"/>
        <end position="228"/>
    </location>
</feature>
<evidence type="ECO:0000256" key="4">
    <source>
        <dbReference type="ARBA" id="ARBA00022679"/>
    </source>
</evidence>
<comment type="catalytic activity">
    <reaction evidence="1">
        <text>ATP + protein L-histidine = ADP + protein N-phospho-L-histidine.</text>
        <dbReference type="EC" id="2.7.13.3"/>
    </reaction>
</comment>
<dbReference type="InterPro" id="IPR003661">
    <property type="entry name" value="HisK_dim/P_dom"/>
</dbReference>
<keyword evidence="7" id="KW-0472">Membrane</keyword>
<dbReference type="PROSITE" id="PS50109">
    <property type="entry name" value="HIS_KIN"/>
    <property type="match status" value="1"/>
</dbReference>
<dbReference type="PRINTS" id="PR00344">
    <property type="entry name" value="BCTRLSENSOR"/>
</dbReference>
<dbReference type="InterPro" id="IPR004358">
    <property type="entry name" value="Sig_transdc_His_kin-like_C"/>
</dbReference>
<dbReference type="AlphaFoldDB" id="A0A9D1JYN8"/>
<evidence type="ECO:0000259" key="8">
    <source>
        <dbReference type="PROSITE" id="PS50109"/>
    </source>
</evidence>
<dbReference type="PANTHER" id="PTHR43711">
    <property type="entry name" value="TWO-COMPONENT HISTIDINE KINASE"/>
    <property type="match status" value="1"/>
</dbReference>
<dbReference type="GO" id="GO:0000155">
    <property type="term" value="F:phosphorelay sensor kinase activity"/>
    <property type="evidence" value="ECO:0007669"/>
    <property type="project" value="InterPro"/>
</dbReference>
<keyword evidence="4" id="KW-0808">Transferase</keyword>
<keyword evidence="6" id="KW-0902">Two-component regulatory system</keyword>
<evidence type="ECO:0000256" key="2">
    <source>
        <dbReference type="ARBA" id="ARBA00012438"/>
    </source>
</evidence>
<dbReference type="InterPro" id="IPR003594">
    <property type="entry name" value="HATPase_dom"/>
</dbReference>
<dbReference type="Pfam" id="PF02518">
    <property type="entry name" value="HATPase_c"/>
    <property type="match status" value="1"/>
</dbReference>
<evidence type="ECO:0000313" key="10">
    <source>
        <dbReference type="Proteomes" id="UP000886865"/>
    </source>
</evidence>
<dbReference type="CDD" id="cd00082">
    <property type="entry name" value="HisKA"/>
    <property type="match status" value="1"/>
</dbReference>
<evidence type="ECO:0000256" key="5">
    <source>
        <dbReference type="ARBA" id="ARBA00022777"/>
    </source>
</evidence>